<dbReference type="GO" id="GO:0043772">
    <property type="term" value="F:acyl-phosphate glycerol-3-phosphate acyltransferase activity"/>
    <property type="evidence" value="ECO:0007669"/>
    <property type="project" value="UniProtKB-UniRule"/>
</dbReference>
<keyword evidence="4 10" id="KW-0812">Transmembrane</keyword>
<feature type="transmembrane region" description="Helical" evidence="10">
    <location>
        <begin position="160"/>
        <end position="183"/>
    </location>
</feature>
<dbReference type="AlphaFoldDB" id="A0A2U8WRC5"/>
<dbReference type="EC" id="2.3.1.275" evidence="10"/>
<evidence type="ECO:0000313" key="11">
    <source>
        <dbReference type="EMBL" id="AWN48041.1"/>
    </source>
</evidence>
<dbReference type="InterPro" id="IPR003811">
    <property type="entry name" value="G3P_acylTferase_PlsY"/>
</dbReference>
<dbReference type="OrthoDB" id="9777124at2"/>
<dbReference type="UniPathway" id="UPA00085"/>
<comment type="subcellular location">
    <subcellularLocation>
        <location evidence="10">Cell membrane</location>
        <topology evidence="10">Multi-pass membrane protein</topology>
    </subcellularLocation>
</comment>
<dbReference type="PANTHER" id="PTHR30309:SF0">
    <property type="entry name" value="GLYCEROL-3-PHOSPHATE ACYLTRANSFERASE-RELATED"/>
    <property type="match status" value="1"/>
</dbReference>
<protein>
    <recommendedName>
        <fullName evidence="10">Glycerol-3-phosphate acyltransferase</fullName>
    </recommendedName>
    <alternativeName>
        <fullName evidence="10">Acyl-PO4 G3P acyltransferase</fullName>
    </alternativeName>
    <alternativeName>
        <fullName evidence="10">Acyl-phosphate--glycerol-3-phosphate acyltransferase</fullName>
    </alternativeName>
    <alternativeName>
        <fullName evidence="10">G3P acyltransferase</fullName>
        <shortName evidence="10">GPAT</shortName>
        <ecNumber evidence="10">2.3.1.275</ecNumber>
    </alternativeName>
    <alternativeName>
        <fullName evidence="10">Lysophosphatidic acid synthase</fullName>
        <shortName evidence="10">LPA synthase</shortName>
    </alternativeName>
</protein>
<dbReference type="HAMAP" id="MF_01043">
    <property type="entry name" value="PlsY"/>
    <property type="match status" value="1"/>
</dbReference>
<evidence type="ECO:0000256" key="6">
    <source>
        <dbReference type="ARBA" id="ARBA00023098"/>
    </source>
</evidence>
<keyword evidence="5 10" id="KW-1133">Transmembrane helix</keyword>
<keyword evidence="12" id="KW-1185">Reference proteome</keyword>
<dbReference type="NCBIfam" id="TIGR00023">
    <property type="entry name" value="glycerol-3-phosphate 1-O-acyltransferase PlsY"/>
    <property type="match status" value="1"/>
</dbReference>
<dbReference type="PANTHER" id="PTHR30309">
    <property type="entry name" value="INNER MEMBRANE PROTEIN YGIH"/>
    <property type="match status" value="1"/>
</dbReference>
<dbReference type="Pfam" id="PF02660">
    <property type="entry name" value="G3P_acyltransf"/>
    <property type="match status" value="1"/>
</dbReference>
<comment type="catalytic activity">
    <reaction evidence="10">
        <text>an acyl phosphate + sn-glycerol 3-phosphate = a 1-acyl-sn-glycero-3-phosphate + phosphate</text>
        <dbReference type="Rhea" id="RHEA:34075"/>
        <dbReference type="ChEBI" id="CHEBI:43474"/>
        <dbReference type="ChEBI" id="CHEBI:57597"/>
        <dbReference type="ChEBI" id="CHEBI:57970"/>
        <dbReference type="ChEBI" id="CHEBI:59918"/>
        <dbReference type="EC" id="2.3.1.275"/>
    </reaction>
</comment>
<comment type="similarity">
    <text evidence="10">Belongs to the PlsY family.</text>
</comment>
<dbReference type="SMART" id="SM01207">
    <property type="entry name" value="G3P_acyltransf"/>
    <property type="match status" value="1"/>
</dbReference>
<organism evidence="11 12">
    <name type="scientific">Methylobacterium terrae</name>
    <dbReference type="NCBI Taxonomy" id="2202827"/>
    <lineage>
        <taxon>Bacteria</taxon>
        <taxon>Pseudomonadati</taxon>
        <taxon>Pseudomonadota</taxon>
        <taxon>Alphaproteobacteria</taxon>
        <taxon>Hyphomicrobiales</taxon>
        <taxon>Methylobacteriaceae</taxon>
        <taxon>Methylobacterium</taxon>
    </lineage>
</organism>
<dbReference type="GO" id="GO:0005886">
    <property type="term" value="C:plasma membrane"/>
    <property type="evidence" value="ECO:0007669"/>
    <property type="project" value="UniProtKB-SubCell"/>
</dbReference>
<dbReference type="EMBL" id="CP029553">
    <property type="protein sequence ID" value="AWN48041.1"/>
    <property type="molecule type" value="Genomic_DNA"/>
</dbReference>
<evidence type="ECO:0000256" key="9">
    <source>
        <dbReference type="ARBA" id="ARBA00023264"/>
    </source>
</evidence>
<keyword evidence="11" id="KW-0012">Acyltransferase</keyword>
<reference evidence="11 12" key="1">
    <citation type="submission" date="2018-05" db="EMBL/GenBank/DDBJ databases">
        <title>Complete Genome Sequence of Methylobacterium sp. 17Sr1-28.</title>
        <authorList>
            <person name="Srinivasan S."/>
        </authorList>
    </citation>
    <scope>NUCLEOTIDE SEQUENCE [LARGE SCALE GENOMIC DNA]</scope>
    <source>
        <strain evidence="11 12">17Sr1-28</strain>
    </source>
</reference>
<dbReference type="GO" id="GO:0008654">
    <property type="term" value="P:phospholipid biosynthetic process"/>
    <property type="evidence" value="ECO:0007669"/>
    <property type="project" value="UniProtKB-UniRule"/>
</dbReference>
<keyword evidence="1 10" id="KW-1003">Cell membrane</keyword>
<dbReference type="KEGG" id="mtea:DK419_18315"/>
<feature type="transmembrane region" description="Helical" evidence="10">
    <location>
        <begin position="90"/>
        <end position="109"/>
    </location>
</feature>
<keyword evidence="8 10" id="KW-0594">Phospholipid biosynthesis</keyword>
<evidence type="ECO:0000256" key="1">
    <source>
        <dbReference type="ARBA" id="ARBA00022475"/>
    </source>
</evidence>
<sequence length="204" mass="20794">MTPDWTQVGLTQVALGLGLGYLFGAIPFGLILTRLAGLGDVRAIGSGNIGATNVLRTGRKGLAAATLLGDALKGTAAVLVAGRLGGQEAALAAGLGAFLGHLFPVWLGFKGGKGVATFIGVLLGLFPLGVPVFAVIWLGLAFLLRYSSASALAASAATPVALWAFGQSHLAVLFCILALLLWWKHAPNIRRLAAGTEGRIGQKG</sequence>
<dbReference type="Proteomes" id="UP000245444">
    <property type="component" value="Chromosome"/>
</dbReference>
<keyword evidence="9 10" id="KW-1208">Phospholipid metabolism</keyword>
<evidence type="ECO:0000256" key="5">
    <source>
        <dbReference type="ARBA" id="ARBA00022989"/>
    </source>
</evidence>
<keyword evidence="7 10" id="KW-0472">Membrane</keyword>
<comment type="function">
    <text evidence="10">Catalyzes the transfer of an acyl group from acyl-phosphate (acyl-PO(4)) to glycerol-3-phosphate (G3P) to form lysophosphatidic acid (LPA). This enzyme utilizes acyl-phosphate as fatty acyl donor, but not acyl-CoA or acyl-ACP.</text>
</comment>
<evidence type="ECO:0000313" key="12">
    <source>
        <dbReference type="Proteomes" id="UP000245444"/>
    </source>
</evidence>
<evidence type="ECO:0000256" key="7">
    <source>
        <dbReference type="ARBA" id="ARBA00023136"/>
    </source>
</evidence>
<accession>A0A2U8WRC5</accession>
<gene>
    <name evidence="10" type="primary">plsY</name>
    <name evidence="11" type="ORF">DK419_18315</name>
</gene>
<comment type="pathway">
    <text evidence="10">Lipid metabolism; phospholipid metabolism.</text>
</comment>
<feature type="transmembrane region" description="Helical" evidence="10">
    <location>
        <begin position="12"/>
        <end position="32"/>
    </location>
</feature>
<keyword evidence="3 10" id="KW-0808">Transferase</keyword>
<name>A0A2U8WRC5_9HYPH</name>
<evidence type="ECO:0000256" key="3">
    <source>
        <dbReference type="ARBA" id="ARBA00022679"/>
    </source>
</evidence>
<proteinExistence type="inferred from homology"/>
<keyword evidence="2 10" id="KW-0444">Lipid biosynthesis</keyword>
<evidence type="ECO:0000256" key="8">
    <source>
        <dbReference type="ARBA" id="ARBA00023209"/>
    </source>
</evidence>
<feature type="transmembrane region" description="Helical" evidence="10">
    <location>
        <begin position="116"/>
        <end position="140"/>
    </location>
</feature>
<keyword evidence="6 10" id="KW-0443">Lipid metabolism</keyword>
<comment type="subunit">
    <text evidence="10">Probably interacts with PlsX.</text>
</comment>
<dbReference type="RefSeq" id="WP_109960358.1">
    <property type="nucleotide sequence ID" value="NZ_CP029553.1"/>
</dbReference>
<evidence type="ECO:0000256" key="4">
    <source>
        <dbReference type="ARBA" id="ARBA00022692"/>
    </source>
</evidence>
<evidence type="ECO:0000256" key="2">
    <source>
        <dbReference type="ARBA" id="ARBA00022516"/>
    </source>
</evidence>
<feature type="transmembrane region" description="Helical" evidence="10">
    <location>
        <begin position="62"/>
        <end position="84"/>
    </location>
</feature>
<evidence type="ECO:0000256" key="10">
    <source>
        <dbReference type="HAMAP-Rule" id="MF_01043"/>
    </source>
</evidence>